<protein>
    <recommendedName>
        <fullName evidence="1">Zinc finger CGNR domain-containing protein</fullName>
    </recommendedName>
</protein>
<dbReference type="EMBL" id="VCIW01000014">
    <property type="protein sequence ID" value="TLS50526.1"/>
    <property type="molecule type" value="Genomic_DNA"/>
</dbReference>
<name>A0A5R9G821_9BACL</name>
<reference evidence="2 3" key="1">
    <citation type="submission" date="2019-05" db="EMBL/GenBank/DDBJ databases">
        <authorList>
            <person name="Narsing Rao M.P."/>
            <person name="Li W.J."/>
        </authorList>
    </citation>
    <scope>NUCLEOTIDE SEQUENCE [LARGE SCALE GENOMIC DNA]</scope>
    <source>
        <strain evidence="2 3">SYSU_K30003</strain>
    </source>
</reference>
<evidence type="ECO:0000259" key="1">
    <source>
        <dbReference type="Pfam" id="PF11706"/>
    </source>
</evidence>
<sequence length="220" mass="25560">MEEDAGAGEAQHRFSFLGGALPLDYCNTVDWHSSPDPMERLHRYEDLVDWGMAAGTISSEEGAAIRERVAARSDEAANAYREAIELRESLFRLFTAVAREETPDDGDLARLNDRWERTQRRLEIRYENDAFRLDWRVGDLEESPDLLRLLDPVVRAAVELLLSPKSRDVRRCEGPPGCGWLFLDHTKNHSRRWCSMRECGNREKMRRFHEKKKSRRENDG</sequence>
<feature type="domain" description="Zinc finger CGNR" evidence="1">
    <location>
        <begin position="169"/>
        <end position="211"/>
    </location>
</feature>
<dbReference type="OrthoDB" id="123307at2"/>
<accession>A0A5R9G821</accession>
<keyword evidence="3" id="KW-1185">Reference proteome</keyword>
<evidence type="ECO:0000313" key="3">
    <source>
        <dbReference type="Proteomes" id="UP000309676"/>
    </source>
</evidence>
<dbReference type="RefSeq" id="WP_138195893.1">
    <property type="nucleotide sequence ID" value="NZ_VCIW01000014.1"/>
</dbReference>
<dbReference type="Proteomes" id="UP000309676">
    <property type="component" value="Unassembled WGS sequence"/>
</dbReference>
<dbReference type="PANTHER" id="PTHR35525">
    <property type="entry name" value="BLL6575 PROTEIN"/>
    <property type="match status" value="1"/>
</dbReference>
<dbReference type="InterPro" id="IPR023286">
    <property type="entry name" value="ABATE_dom_sf"/>
</dbReference>
<proteinExistence type="predicted"/>
<dbReference type="Pfam" id="PF11706">
    <property type="entry name" value="zf-CGNR"/>
    <property type="match status" value="1"/>
</dbReference>
<dbReference type="Pfam" id="PF07336">
    <property type="entry name" value="ABATE"/>
    <property type="match status" value="1"/>
</dbReference>
<dbReference type="PANTHER" id="PTHR35525:SF3">
    <property type="entry name" value="BLL6575 PROTEIN"/>
    <property type="match status" value="1"/>
</dbReference>
<dbReference type="InterPro" id="IPR010852">
    <property type="entry name" value="ABATE"/>
</dbReference>
<gene>
    <name evidence="2" type="ORF">FE782_19365</name>
</gene>
<comment type="caution">
    <text evidence="2">The sequence shown here is derived from an EMBL/GenBank/DDBJ whole genome shotgun (WGS) entry which is preliminary data.</text>
</comment>
<organism evidence="2 3">
    <name type="scientific">Paenibacillus antri</name>
    <dbReference type="NCBI Taxonomy" id="2582848"/>
    <lineage>
        <taxon>Bacteria</taxon>
        <taxon>Bacillati</taxon>
        <taxon>Bacillota</taxon>
        <taxon>Bacilli</taxon>
        <taxon>Bacillales</taxon>
        <taxon>Paenibacillaceae</taxon>
        <taxon>Paenibacillus</taxon>
    </lineage>
</organism>
<dbReference type="AlphaFoldDB" id="A0A5R9G821"/>
<evidence type="ECO:0000313" key="2">
    <source>
        <dbReference type="EMBL" id="TLS50526.1"/>
    </source>
</evidence>
<dbReference type="InterPro" id="IPR021005">
    <property type="entry name" value="Znf_CGNR"/>
</dbReference>
<dbReference type="SUPFAM" id="SSF160904">
    <property type="entry name" value="Jann2411-like"/>
    <property type="match status" value="1"/>
</dbReference>
<dbReference type="Gene3D" id="1.10.3300.10">
    <property type="entry name" value="Jann2411-like domain"/>
    <property type="match status" value="1"/>
</dbReference>